<keyword evidence="3" id="KW-1185">Reference proteome</keyword>
<accession>A0ABU8FL86</accession>
<feature type="transmembrane region" description="Helical" evidence="1">
    <location>
        <begin position="6"/>
        <end position="26"/>
    </location>
</feature>
<comment type="caution">
    <text evidence="2">The sequence shown here is derived from an EMBL/GenBank/DDBJ whole genome shotgun (WGS) entry which is preliminary data.</text>
</comment>
<keyword evidence="1" id="KW-0472">Membrane</keyword>
<evidence type="ECO:0000256" key="1">
    <source>
        <dbReference type="SAM" id="Phobius"/>
    </source>
</evidence>
<evidence type="ECO:0000313" key="3">
    <source>
        <dbReference type="Proteomes" id="UP001372526"/>
    </source>
</evidence>
<dbReference type="RefSeq" id="WP_336473635.1">
    <property type="nucleotide sequence ID" value="NZ_JBAWSX010000012.1"/>
</dbReference>
<keyword evidence="1" id="KW-0812">Transmembrane</keyword>
<dbReference type="EMBL" id="JBAWSX010000012">
    <property type="protein sequence ID" value="MEI4803268.1"/>
    <property type="molecule type" value="Genomic_DNA"/>
</dbReference>
<gene>
    <name evidence="2" type="ORF">WAZ07_18640</name>
</gene>
<sequence>MIDFLFFFLILATGFTVLQFLIHRYAMKSIQKYKEGNFIHTLLEMHVKKGPRLDFSDYSLIFIVCVLWKFWIFLS</sequence>
<feature type="transmembrane region" description="Helical" evidence="1">
    <location>
        <begin position="55"/>
        <end position="74"/>
    </location>
</feature>
<protein>
    <submittedName>
        <fullName evidence="2">Uncharacterized protein</fullName>
    </submittedName>
</protein>
<evidence type="ECO:0000313" key="2">
    <source>
        <dbReference type="EMBL" id="MEI4803268.1"/>
    </source>
</evidence>
<dbReference type="Proteomes" id="UP001372526">
    <property type="component" value="Unassembled WGS sequence"/>
</dbReference>
<organism evidence="2 3">
    <name type="scientific">Bacillus bruguierae</name>
    <dbReference type="NCBI Taxonomy" id="3127667"/>
    <lineage>
        <taxon>Bacteria</taxon>
        <taxon>Bacillati</taxon>
        <taxon>Bacillota</taxon>
        <taxon>Bacilli</taxon>
        <taxon>Bacillales</taxon>
        <taxon>Bacillaceae</taxon>
        <taxon>Bacillus</taxon>
    </lineage>
</organism>
<keyword evidence="1" id="KW-1133">Transmembrane helix</keyword>
<proteinExistence type="predicted"/>
<reference evidence="2 3" key="1">
    <citation type="submission" date="2024-01" db="EMBL/GenBank/DDBJ databases">
        <title>Seven novel Bacillus-like species.</title>
        <authorList>
            <person name="Liu G."/>
        </authorList>
    </citation>
    <scope>NUCLEOTIDE SEQUENCE [LARGE SCALE GENOMIC DNA]</scope>
    <source>
        <strain evidence="2 3">FJAT-51639</strain>
    </source>
</reference>
<name>A0ABU8FL86_9BACI</name>